<dbReference type="GO" id="GO:0046872">
    <property type="term" value="F:metal ion binding"/>
    <property type="evidence" value="ECO:0007669"/>
    <property type="project" value="UniProtKB-KW"/>
</dbReference>
<dbReference type="InterPro" id="IPR036821">
    <property type="entry name" value="Peptide_deformylase_sf"/>
</dbReference>
<dbReference type="EMBL" id="BMDI01000001">
    <property type="protein sequence ID" value="GGI17178.1"/>
    <property type="molecule type" value="Genomic_DNA"/>
</dbReference>
<dbReference type="CDD" id="cd00487">
    <property type="entry name" value="Pep_deformylase"/>
    <property type="match status" value="1"/>
</dbReference>
<feature type="active site" evidence="2">
    <location>
        <position position="134"/>
    </location>
</feature>
<dbReference type="NCBIfam" id="NF001159">
    <property type="entry name" value="PRK00150.1-3"/>
    <property type="match status" value="1"/>
</dbReference>
<reference evidence="4" key="1">
    <citation type="journal article" date="2019" name="Int. J. Syst. Evol. Microbiol.">
        <title>The Global Catalogue of Microorganisms (GCM) 10K type strain sequencing project: providing services to taxonomists for standard genome sequencing and annotation.</title>
        <authorList>
            <consortium name="The Broad Institute Genomics Platform"/>
            <consortium name="The Broad Institute Genome Sequencing Center for Infectious Disease"/>
            <person name="Wu L."/>
            <person name="Ma J."/>
        </authorList>
    </citation>
    <scope>NUCLEOTIDE SEQUENCE [LARGE SCALE GENOMIC DNA]</scope>
    <source>
        <strain evidence="4">CCM 2767</strain>
    </source>
</reference>
<keyword evidence="4" id="KW-1185">Reference proteome</keyword>
<dbReference type="SUPFAM" id="SSF56420">
    <property type="entry name" value="Peptide deformylase"/>
    <property type="match status" value="1"/>
</dbReference>
<keyword evidence="2" id="KW-0378">Hydrolase</keyword>
<dbReference type="GO" id="GO:0006412">
    <property type="term" value="P:translation"/>
    <property type="evidence" value="ECO:0007669"/>
    <property type="project" value="UniProtKB-UniRule"/>
</dbReference>
<comment type="catalytic activity">
    <reaction evidence="2">
        <text>N-terminal N-formyl-L-methionyl-[peptide] + H2O = N-terminal L-methionyl-[peptide] + formate</text>
        <dbReference type="Rhea" id="RHEA:24420"/>
        <dbReference type="Rhea" id="RHEA-COMP:10639"/>
        <dbReference type="Rhea" id="RHEA-COMP:10640"/>
        <dbReference type="ChEBI" id="CHEBI:15377"/>
        <dbReference type="ChEBI" id="CHEBI:15740"/>
        <dbReference type="ChEBI" id="CHEBI:49298"/>
        <dbReference type="ChEBI" id="CHEBI:64731"/>
        <dbReference type="EC" id="3.5.1.88"/>
    </reaction>
</comment>
<name>A0A8J3AVW1_9BURK</name>
<comment type="caution">
    <text evidence="3">The sequence shown here is derived from an EMBL/GenBank/DDBJ whole genome shotgun (WGS) entry which is preliminary data.</text>
</comment>
<dbReference type="PANTHER" id="PTHR10458">
    <property type="entry name" value="PEPTIDE DEFORMYLASE"/>
    <property type="match status" value="1"/>
</dbReference>
<dbReference type="PIRSF" id="PIRSF004749">
    <property type="entry name" value="Pep_def"/>
    <property type="match status" value="1"/>
</dbReference>
<protein>
    <recommendedName>
        <fullName evidence="2">Peptide deformylase</fullName>
        <shortName evidence="2">PDF</shortName>
        <ecNumber evidence="2">3.5.1.88</ecNumber>
    </recommendedName>
    <alternativeName>
        <fullName evidence="2">Polypeptide deformylase</fullName>
    </alternativeName>
</protein>
<dbReference type="Pfam" id="PF01327">
    <property type="entry name" value="Pep_deformylase"/>
    <property type="match status" value="1"/>
</dbReference>
<dbReference type="NCBIfam" id="TIGR00079">
    <property type="entry name" value="pept_deformyl"/>
    <property type="match status" value="1"/>
</dbReference>
<dbReference type="Proteomes" id="UP000642180">
    <property type="component" value="Unassembled WGS sequence"/>
</dbReference>
<comment type="cofactor">
    <cofactor evidence="2">
        <name>Fe(2+)</name>
        <dbReference type="ChEBI" id="CHEBI:29033"/>
    </cofactor>
    <text evidence="2">Binds 1 Fe(2+) ion.</text>
</comment>
<dbReference type="HAMAP" id="MF_00163">
    <property type="entry name" value="Pep_deformylase"/>
    <property type="match status" value="1"/>
</dbReference>
<comment type="function">
    <text evidence="2">Removes the formyl group from the N-terminal Met of newly synthesized proteins. Requires at least a dipeptide for an efficient rate of reaction. N-terminal L-methionine is a prerequisite for activity but the enzyme has broad specificity at other positions.</text>
</comment>
<evidence type="ECO:0000256" key="2">
    <source>
        <dbReference type="HAMAP-Rule" id="MF_00163"/>
    </source>
</evidence>
<keyword evidence="2" id="KW-0648">Protein biosynthesis</keyword>
<dbReference type="EC" id="3.5.1.88" evidence="2"/>
<dbReference type="InterPro" id="IPR023635">
    <property type="entry name" value="Peptide_deformylase"/>
</dbReference>
<evidence type="ECO:0000313" key="3">
    <source>
        <dbReference type="EMBL" id="GGI17178.1"/>
    </source>
</evidence>
<feature type="binding site" evidence="2">
    <location>
        <position position="91"/>
    </location>
    <ligand>
        <name>Fe cation</name>
        <dbReference type="ChEBI" id="CHEBI:24875"/>
    </ligand>
</feature>
<evidence type="ECO:0000313" key="4">
    <source>
        <dbReference type="Proteomes" id="UP000642180"/>
    </source>
</evidence>
<dbReference type="PANTHER" id="PTHR10458:SF22">
    <property type="entry name" value="PEPTIDE DEFORMYLASE"/>
    <property type="match status" value="1"/>
</dbReference>
<feature type="binding site" evidence="2">
    <location>
        <position position="137"/>
    </location>
    <ligand>
        <name>Fe cation</name>
        <dbReference type="ChEBI" id="CHEBI:24875"/>
    </ligand>
</feature>
<dbReference type="Gene3D" id="3.90.45.10">
    <property type="entry name" value="Peptide deformylase"/>
    <property type="match status" value="1"/>
</dbReference>
<organism evidence="3 4">
    <name type="scientific">Oxalicibacterium faecigallinarum</name>
    <dbReference type="NCBI Taxonomy" id="573741"/>
    <lineage>
        <taxon>Bacteria</taxon>
        <taxon>Pseudomonadati</taxon>
        <taxon>Pseudomonadota</taxon>
        <taxon>Betaproteobacteria</taxon>
        <taxon>Burkholderiales</taxon>
        <taxon>Oxalobacteraceae</taxon>
        <taxon>Oxalicibacterium</taxon>
    </lineage>
</organism>
<sequence>MVRRKILRYPDPRLHTVARPVEVIDDALRSLITDMAETMYASQGIGLAATQINVHRRVIVIDTSDTGKNLLVLINPEIIRAGGSASQEEGCLSVPGVTVRVRRAEWIQVQSIDEDGALQEFRADGLEAMCIQHEMDHLQGIVFTDHLPAAQQSRLRKDMSESGNRRR</sequence>
<feature type="binding site" evidence="2">
    <location>
        <position position="133"/>
    </location>
    <ligand>
        <name>Fe cation</name>
        <dbReference type="ChEBI" id="CHEBI:24875"/>
    </ligand>
</feature>
<proteinExistence type="inferred from homology"/>
<accession>A0A8J3AVW1</accession>
<dbReference type="AlphaFoldDB" id="A0A8J3AVW1"/>
<keyword evidence="2" id="KW-0408">Iron</keyword>
<comment type="similarity">
    <text evidence="1 2">Belongs to the polypeptide deformylase family.</text>
</comment>
<keyword evidence="2" id="KW-0479">Metal-binding</keyword>
<dbReference type="GO" id="GO:0042586">
    <property type="term" value="F:peptide deformylase activity"/>
    <property type="evidence" value="ECO:0007669"/>
    <property type="project" value="UniProtKB-UniRule"/>
</dbReference>
<dbReference type="RefSeq" id="WP_188379949.1">
    <property type="nucleotide sequence ID" value="NZ_BMDI01000001.1"/>
</dbReference>
<gene>
    <name evidence="2 3" type="primary">def</name>
    <name evidence="3" type="ORF">GCM10008066_07680</name>
</gene>
<evidence type="ECO:0000256" key="1">
    <source>
        <dbReference type="ARBA" id="ARBA00010759"/>
    </source>
</evidence>
<dbReference type="PRINTS" id="PR01576">
    <property type="entry name" value="PDEFORMYLASE"/>
</dbReference>